<dbReference type="AlphaFoldDB" id="A0AA44EMX1"/>
<organism evidence="3 4">
    <name type="scientific">Agrobacterium pusense</name>
    <dbReference type="NCBI Taxonomy" id="648995"/>
    <lineage>
        <taxon>Bacteria</taxon>
        <taxon>Pseudomonadati</taxon>
        <taxon>Pseudomonadota</taxon>
        <taxon>Alphaproteobacteria</taxon>
        <taxon>Hyphomicrobiales</taxon>
        <taxon>Rhizobiaceae</taxon>
        <taxon>Rhizobium/Agrobacterium group</taxon>
        <taxon>Agrobacterium</taxon>
    </lineage>
</organism>
<gene>
    <name evidence="3" type="ORF">FOB26_18650</name>
</gene>
<dbReference type="RefSeq" id="WP_172873437.1">
    <property type="nucleotide sequence ID" value="NZ_JABRWL010000005.1"/>
</dbReference>
<dbReference type="SUPFAM" id="SSF56349">
    <property type="entry name" value="DNA breaking-rejoining enzymes"/>
    <property type="match status" value="1"/>
</dbReference>
<comment type="caution">
    <text evidence="3">The sequence shown here is derived from an EMBL/GenBank/DDBJ whole genome shotgun (WGS) entry which is preliminary data.</text>
</comment>
<dbReference type="InterPro" id="IPR013762">
    <property type="entry name" value="Integrase-like_cat_sf"/>
</dbReference>
<feature type="region of interest" description="Disordered" evidence="2">
    <location>
        <begin position="515"/>
        <end position="538"/>
    </location>
</feature>
<name>A0AA44EMX1_9HYPH</name>
<sequence>MKLSLRHSDLRLTFAGSELIWAGAPRPGLPILRWQSGMICEPVLYYFGYSAEKRRVKISSMPSEAYTIREWIVYLANRGLTIFEASNMLMEEYRTSQGWVMSTDRKGRKKASPVDLATNFRIEKKLHRIFEFYRHLPKAMPIQPDGTPTPVFVGENNGHTLFPIGSKMAFDRRKKRNYPVWVGSSGVKKLFGDPRIPSKATVTRVYAYLRAKGFREQQRLKLAFPPDKAEIQGIRNWLLARTIVGGGLRCEELSELTVHQIAKALVRSGITRDPLDLDALADDPAAQNELVGKVLSRKRGTEHASISVQIDGKGDNPRHAPFEPSLIADILIHGVWNCRKVQLAEWRKSKPKGHAPSFIFLSYQSFDKLDAGSIGDIIGKAFRALGLEGSAHKLRGYYATILASELWKQYFARYRYRFDNALVNDVMNRVATALGHQSVTTTIKFYVSEPLFAHLTKIGTPAALLFQQLWNVLVMASGEISERKAKLMLDLMTEVKNTSEDSKLMKILEHVSNDPSLISQPPAKGNRKPTLAFSADND</sequence>
<evidence type="ECO:0000256" key="1">
    <source>
        <dbReference type="ARBA" id="ARBA00023172"/>
    </source>
</evidence>
<dbReference type="Gene3D" id="1.10.443.10">
    <property type="entry name" value="Intergrase catalytic core"/>
    <property type="match status" value="1"/>
</dbReference>
<dbReference type="Proteomes" id="UP001155820">
    <property type="component" value="Unassembled WGS sequence"/>
</dbReference>
<evidence type="ECO:0000313" key="4">
    <source>
        <dbReference type="Proteomes" id="UP001155820"/>
    </source>
</evidence>
<dbReference type="GO" id="GO:0003677">
    <property type="term" value="F:DNA binding"/>
    <property type="evidence" value="ECO:0007669"/>
    <property type="project" value="InterPro"/>
</dbReference>
<accession>A0AA44EMX1</accession>
<protein>
    <submittedName>
        <fullName evidence="3">Uncharacterized protein</fullName>
    </submittedName>
</protein>
<dbReference type="InterPro" id="IPR011010">
    <property type="entry name" value="DNA_brk_join_enz"/>
</dbReference>
<evidence type="ECO:0000256" key="2">
    <source>
        <dbReference type="SAM" id="MobiDB-lite"/>
    </source>
</evidence>
<proteinExistence type="predicted"/>
<dbReference type="GO" id="GO:0006310">
    <property type="term" value="P:DNA recombination"/>
    <property type="evidence" value="ECO:0007669"/>
    <property type="project" value="UniProtKB-KW"/>
</dbReference>
<evidence type="ECO:0000313" key="3">
    <source>
        <dbReference type="EMBL" id="NRF21080.1"/>
    </source>
</evidence>
<keyword evidence="4" id="KW-1185">Reference proteome</keyword>
<reference evidence="3" key="1">
    <citation type="submission" date="2019-07" db="EMBL/GenBank/DDBJ databases">
        <title>FDA dAtabase for Regulatory Grade micrObial Sequences (FDA-ARGOS): Supporting development and validation of Infectious Disease Dx tests.</title>
        <authorList>
            <person name="Bachman M."/>
            <person name="Young C."/>
            <person name="Tallon L."/>
            <person name="Sadzewicz L."/>
            <person name="Vavikolanu K."/>
            <person name="Mehta A."/>
            <person name="Aluvathingal J."/>
            <person name="Nadendla S."/>
            <person name="Nandy P."/>
            <person name="Geyer C."/>
            <person name="Yan Y."/>
            <person name="Sichtig H."/>
        </authorList>
    </citation>
    <scope>NUCLEOTIDE SEQUENCE</scope>
    <source>
        <strain evidence="3">FDAARGOS_618</strain>
    </source>
</reference>
<dbReference type="GO" id="GO:0015074">
    <property type="term" value="P:DNA integration"/>
    <property type="evidence" value="ECO:0007669"/>
    <property type="project" value="InterPro"/>
</dbReference>
<keyword evidence="1" id="KW-0233">DNA recombination</keyword>
<dbReference type="EMBL" id="JABRWM010000006">
    <property type="protein sequence ID" value="NRF21080.1"/>
    <property type="molecule type" value="Genomic_DNA"/>
</dbReference>